<feature type="signal peptide" evidence="2">
    <location>
        <begin position="1"/>
        <end position="21"/>
    </location>
</feature>
<keyword evidence="2" id="KW-0732">Signal</keyword>
<evidence type="ECO:0000313" key="3">
    <source>
        <dbReference type="EMBL" id="EMI54713.1"/>
    </source>
</evidence>
<reference evidence="3 4" key="1">
    <citation type="journal article" date="2013" name="Mar. Genomics">
        <title>Expression of sulfatases in Rhodopirellula baltica and the diversity of sulfatases in the genus Rhodopirellula.</title>
        <authorList>
            <person name="Wegner C.E."/>
            <person name="Richter-Heitmann T."/>
            <person name="Klindworth A."/>
            <person name="Klockow C."/>
            <person name="Richter M."/>
            <person name="Achstetter T."/>
            <person name="Glockner F.O."/>
            <person name="Harder J."/>
        </authorList>
    </citation>
    <scope>NUCLEOTIDE SEQUENCE [LARGE SCALE GENOMIC DNA]</scope>
    <source>
        <strain evidence="3 4">SM41</strain>
    </source>
</reference>
<dbReference type="InterPro" id="IPR029062">
    <property type="entry name" value="Class_I_gatase-like"/>
</dbReference>
<proteinExistence type="predicted"/>
<evidence type="ECO:0000313" key="4">
    <source>
        <dbReference type="Proteomes" id="UP000011885"/>
    </source>
</evidence>
<sequence length="773" mass="82898">MLMIAAVFLASVGPASNEVNAQDPPAEAPATDFVGIDGHYRAGRWTAVRFKPVDNAVLETTDGDGGVVVYEQSFLAGADGEQVFGYCVPGTEAAPLTIRTSAVSSTSDEKSDAGEVVLKTRFPETGTPAEGPAMIPDEMPWVVVFGDPMGIESIGANELLDRDASIAVTTVVQPESVPDHVLGFSGVDLIVVTGSGAKVLEELSTSQGAAIHDWVRGGGKLFLTLGGSAPKTFEASSWLTELLPKSVVSSSVVRMDPSGLETFANSQTRLKAFDGWRLPKTIGAGGIALSSVGETLIAGRTSRRIGLPLAARYTIGMGSVTIVSADLDASPFVDWPERLDLITKLTGDLLVEDRTETGSSFRLGGYSDLSGQVRRTLDRFSTKRNVSFSIIALIIASLIALVAPLDYLLVRRVLGNPLLGWATFPVVAVVMSVALVFAASPRSDAVDESGGQAASEGIEADASSDSLLRANAFEFLDIDASNQGGRLFHWAYVYSHPAQTVNVAAQRSPALNKLAKDVQYQVISPFGAPGRSMGGIQIDSWSSPLRVPVVGTNASDSESSTQTDFQLTSRVESLELAPRSSKSIAARMQFDTSVDAVPIERRRTSDSLQGRLVNPLDVDLLDSMLIYRNIVYLLPTRFPAGATVKDVDQLRQKNFRWQLSRQRALESSSQTEAWDVTRSDQPERLAEMLMFHEVVGGVDYTGLQNQILGHLDMTDLLTEEQCVLVGRCREPWLTFDVGVSGEGGDASSSTEAVPKGDTQTWVRVILPVKQVRR</sequence>
<keyword evidence="1" id="KW-0472">Membrane</keyword>
<feature type="transmembrane region" description="Helical" evidence="1">
    <location>
        <begin position="418"/>
        <end position="439"/>
    </location>
</feature>
<protein>
    <submittedName>
        <fullName evidence="3">Putative membrane protein</fullName>
    </submittedName>
</protein>
<keyword evidence="1" id="KW-1133">Transmembrane helix</keyword>
<feature type="chain" id="PRO_5004073346" evidence="2">
    <location>
        <begin position="22"/>
        <end position="773"/>
    </location>
</feature>
<keyword evidence="1" id="KW-0812">Transmembrane</keyword>
<dbReference type="SUPFAM" id="SSF52317">
    <property type="entry name" value="Class I glutamine amidotransferase-like"/>
    <property type="match status" value="1"/>
</dbReference>
<feature type="transmembrane region" description="Helical" evidence="1">
    <location>
        <begin position="386"/>
        <end position="409"/>
    </location>
</feature>
<dbReference type="AlphaFoldDB" id="M5UFG2"/>
<evidence type="ECO:0000256" key="1">
    <source>
        <dbReference type="SAM" id="Phobius"/>
    </source>
</evidence>
<keyword evidence="4" id="KW-1185">Reference proteome</keyword>
<dbReference type="PATRIC" id="fig|1263870.3.peg.4060"/>
<dbReference type="Gene3D" id="3.40.50.880">
    <property type="match status" value="1"/>
</dbReference>
<gene>
    <name evidence="3" type="ORF">RSSM_03829</name>
</gene>
<comment type="caution">
    <text evidence="3">The sequence shown here is derived from an EMBL/GenBank/DDBJ whole genome shotgun (WGS) entry which is preliminary data.</text>
</comment>
<name>M5UFG2_9BACT</name>
<dbReference type="EMBL" id="ANOH01000263">
    <property type="protein sequence ID" value="EMI54713.1"/>
    <property type="molecule type" value="Genomic_DNA"/>
</dbReference>
<dbReference type="Proteomes" id="UP000011885">
    <property type="component" value="Unassembled WGS sequence"/>
</dbReference>
<accession>M5UFG2</accession>
<evidence type="ECO:0000256" key="2">
    <source>
        <dbReference type="SAM" id="SignalP"/>
    </source>
</evidence>
<organism evidence="3 4">
    <name type="scientific">Rhodopirellula sallentina SM41</name>
    <dbReference type="NCBI Taxonomy" id="1263870"/>
    <lineage>
        <taxon>Bacteria</taxon>
        <taxon>Pseudomonadati</taxon>
        <taxon>Planctomycetota</taxon>
        <taxon>Planctomycetia</taxon>
        <taxon>Pirellulales</taxon>
        <taxon>Pirellulaceae</taxon>
        <taxon>Rhodopirellula</taxon>
    </lineage>
</organism>